<name>A0A4Y6V3E4_9PROT</name>
<evidence type="ECO:0000256" key="2">
    <source>
        <dbReference type="SAM" id="SignalP"/>
    </source>
</evidence>
<dbReference type="Proteomes" id="UP000317214">
    <property type="component" value="Chromosome"/>
</dbReference>
<proteinExistence type="predicted"/>
<gene>
    <name evidence="3" type="ORF">D5366_04250</name>
</gene>
<dbReference type="EMBL" id="CP032485">
    <property type="protein sequence ID" value="QDH24579.1"/>
    <property type="molecule type" value="Genomic_DNA"/>
</dbReference>
<organism evidence="3 4">
    <name type="scientific">Neokomagataea tanensis</name>
    <dbReference type="NCBI Taxonomy" id="661191"/>
    <lineage>
        <taxon>Bacteria</taxon>
        <taxon>Pseudomonadati</taxon>
        <taxon>Pseudomonadota</taxon>
        <taxon>Alphaproteobacteria</taxon>
        <taxon>Acetobacterales</taxon>
        <taxon>Acetobacteraceae</taxon>
        <taxon>Neokomagataea</taxon>
    </lineage>
</organism>
<feature type="signal peptide" evidence="2">
    <location>
        <begin position="1"/>
        <end position="40"/>
    </location>
</feature>
<feature type="compositionally biased region" description="Pro residues" evidence="1">
    <location>
        <begin position="307"/>
        <end position="348"/>
    </location>
</feature>
<sequence length="406" mass="40983">MQARTTYLTPITLRKAHTQLLRALCAATLLTSTLALPAHAARITMSGEDLDLTVPCSGSVRIIVDPSMKDGATLDSTNATQVMLRGGKDEAESRISISTKSCAPDGHVTISVSPITGISIHDSRDTHFTISGKLASLDASLDSNTLNADNIQSLDLSMRGNSAVHIKTLDRAAQIVASGNTSFSADYANLTAFSAQLSNDATLNVAQGTIEALTLVTADNASATLASTASLATVTANGTGAVSIAHVSGPVMRSGTGNVHVGDVQPAPAVAVASTPAVAAPPNLVQQPAVPTPPAPAQPPIHSMPAIPAPPPYTAPSAPPVIAAPPPQIQLPPPALPAPPPPQTPPTLPTQQALPSVSVPSAPKAPINSAPPPSNTPPKEAVSAPPTPPENSSAAPTNTTATPSHN</sequence>
<protein>
    <recommendedName>
        <fullName evidence="5">Auto-transporter adhesin head GIN domain-containing protein</fullName>
    </recommendedName>
</protein>
<feature type="compositionally biased region" description="Pro residues" evidence="1">
    <location>
        <begin position="290"/>
        <end position="299"/>
    </location>
</feature>
<evidence type="ECO:0008006" key="5">
    <source>
        <dbReference type="Google" id="ProtNLM"/>
    </source>
</evidence>
<accession>A0A4Y6V3E4</accession>
<evidence type="ECO:0000313" key="3">
    <source>
        <dbReference type="EMBL" id="QDH24579.1"/>
    </source>
</evidence>
<keyword evidence="4" id="KW-1185">Reference proteome</keyword>
<dbReference type="AlphaFoldDB" id="A0A4Y6V3E4"/>
<feature type="region of interest" description="Disordered" evidence="1">
    <location>
        <begin position="283"/>
        <end position="406"/>
    </location>
</feature>
<dbReference type="RefSeq" id="WP_141492423.1">
    <property type="nucleotide sequence ID" value="NZ_CP032485.1"/>
</dbReference>
<feature type="compositionally biased region" description="Low complexity" evidence="1">
    <location>
        <begin position="391"/>
        <end position="406"/>
    </location>
</feature>
<evidence type="ECO:0000256" key="1">
    <source>
        <dbReference type="SAM" id="MobiDB-lite"/>
    </source>
</evidence>
<dbReference type="KEGG" id="ntn:D5366_04250"/>
<keyword evidence="2" id="KW-0732">Signal</keyword>
<feature type="compositionally biased region" description="Low complexity" evidence="1">
    <location>
        <begin position="349"/>
        <end position="366"/>
    </location>
</feature>
<feature type="chain" id="PRO_5021284295" description="Auto-transporter adhesin head GIN domain-containing protein" evidence="2">
    <location>
        <begin position="41"/>
        <end position="406"/>
    </location>
</feature>
<dbReference type="OrthoDB" id="7284748at2"/>
<evidence type="ECO:0000313" key="4">
    <source>
        <dbReference type="Proteomes" id="UP000317214"/>
    </source>
</evidence>
<reference evidence="3 4" key="1">
    <citation type="submission" date="2018-09" db="EMBL/GenBank/DDBJ databases">
        <title>The complete genome sequence of Neokomagataea tanensis NBRC 106556(T).</title>
        <authorList>
            <person name="Chua K.-O."/>
            <person name="See-Too W.-S."/>
            <person name="Hong K.-W."/>
            <person name="Yin W.-F."/>
            <person name="Chan K.-G."/>
        </authorList>
    </citation>
    <scope>NUCLEOTIDE SEQUENCE [LARGE SCALE GENOMIC DNA]</scope>
    <source>
        <strain evidence="4">AH13 \ NBRC 106556</strain>
    </source>
</reference>